<proteinExistence type="predicted"/>
<gene>
    <name evidence="1" type="ORF">AVDCRST_MAG85-1473</name>
</gene>
<dbReference type="InterPro" id="IPR001695">
    <property type="entry name" value="Lysyl_oxidase"/>
</dbReference>
<dbReference type="AlphaFoldDB" id="A0A6J4SKV3"/>
<feature type="non-terminal residue" evidence="1">
    <location>
        <position position="1"/>
    </location>
</feature>
<dbReference type="Gene3D" id="2.60.40.3440">
    <property type="match status" value="1"/>
</dbReference>
<dbReference type="GO" id="GO:0005507">
    <property type="term" value="F:copper ion binding"/>
    <property type="evidence" value="ECO:0007669"/>
    <property type="project" value="InterPro"/>
</dbReference>
<sequence>PRELKPEATLVYETGAGGRLEDGHNHFHFARAAEYSLRSADGLTDQGLAAKIGFCLLDSALLGRTPLNTPSLYASPPRILCRHDSDDDVVRMGLSPGWADVYGAATDFQWIDVSETKPGPYKIRAVVDPDDLVFEQDEDNGWGDIDVIVPGYVPEARAVARKPDGLPYTFGLSSQAFQAVLGTREDRDDVEPIPLAPPEYKLIRGPSRGTVDLPTEWVSSPKVVYTPDAGSNAADSFTYAVREAGASFPREPFVATAAIAVDAEKPQPVIAIGGAPQQMIAGSSVDLTSTPVTDDWTASGGSISREGRFVAPAEIPESGEVTITAVSADGALDRRTIRIIRKPRPEPAPAPPVEVRGATRGEPLVPAVAPNPFVPPTPIAILPRTAALGRVSAVRIGRFVAVSVNAGQPGRLAISLRKGTRKIKGCIIDVRAGAAHTCRIRRPRDERSALKVVVSMRKSSGGTITRTLALKAPPRARASAHRH</sequence>
<dbReference type="GO" id="GO:0016641">
    <property type="term" value="F:oxidoreductase activity, acting on the CH-NH2 group of donors, oxygen as acceptor"/>
    <property type="evidence" value="ECO:0007669"/>
    <property type="project" value="InterPro"/>
</dbReference>
<dbReference type="Pfam" id="PF01186">
    <property type="entry name" value="Lysyl_oxidase"/>
    <property type="match status" value="1"/>
</dbReference>
<protein>
    <submittedName>
        <fullName evidence="1">Uncharacterized protein</fullName>
    </submittedName>
</protein>
<organism evidence="1">
    <name type="scientific">uncultured Solirubrobacteraceae bacterium</name>
    <dbReference type="NCBI Taxonomy" id="1162706"/>
    <lineage>
        <taxon>Bacteria</taxon>
        <taxon>Bacillati</taxon>
        <taxon>Actinomycetota</taxon>
        <taxon>Thermoleophilia</taxon>
        <taxon>Solirubrobacterales</taxon>
        <taxon>Solirubrobacteraceae</taxon>
        <taxon>environmental samples</taxon>
    </lineage>
</organism>
<reference evidence="1" key="1">
    <citation type="submission" date="2020-02" db="EMBL/GenBank/DDBJ databases">
        <authorList>
            <person name="Meier V. D."/>
        </authorList>
    </citation>
    <scope>NUCLEOTIDE SEQUENCE</scope>
    <source>
        <strain evidence="1">AVDCRST_MAG85</strain>
    </source>
</reference>
<dbReference type="EMBL" id="CADCVT010000163">
    <property type="protein sequence ID" value="CAA9495952.1"/>
    <property type="molecule type" value="Genomic_DNA"/>
</dbReference>
<evidence type="ECO:0000313" key="1">
    <source>
        <dbReference type="EMBL" id="CAA9495952.1"/>
    </source>
</evidence>
<name>A0A6J4SKV3_9ACTN</name>
<accession>A0A6J4SKV3</accession>